<evidence type="ECO:0008006" key="5">
    <source>
        <dbReference type="Google" id="ProtNLM"/>
    </source>
</evidence>
<feature type="coiled-coil region" evidence="1">
    <location>
        <begin position="73"/>
        <end position="100"/>
    </location>
</feature>
<evidence type="ECO:0000313" key="3">
    <source>
        <dbReference type="EMBL" id="MBC2396626.1"/>
    </source>
</evidence>
<dbReference type="EMBL" id="JAAZWO010000002">
    <property type="protein sequence ID" value="MBC2396626.1"/>
    <property type="molecule type" value="Genomic_DNA"/>
</dbReference>
<evidence type="ECO:0000256" key="1">
    <source>
        <dbReference type="SAM" id="Coils"/>
    </source>
</evidence>
<keyword evidence="2" id="KW-0472">Membrane</keyword>
<accession>A0A923IYQ8</accession>
<dbReference type="Pfam" id="PF04977">
    <property type="entry name" value="DivIC"/>
    <property type="match status" value="1"/>
</dbReference>
<keyword evidence="2" id="KW-0812">Transmembrane</keyword>
<comment type="caution">
    <text evidence="3">The sequence shown here is derived from an EMBL/GenBank/DDBJ whole genome shotgun (WGS) entry which is preliminary data.</text>
</comment>
<protein>
    <recommendedName>
        <fullName evidence="5">Cell division protein FtsL</fullName>
    </recommendedName>
</protein>
<dbReference type="Proteomes" id="UP000563151">
    <property type="component" value="Unassembled WGS sequence"/>
</dbReference>
<dbReference type="AlphaFoldDB" id="A0A923IYQ8"/>
<keyword evidence="4" id="KW-1185">Reference proteome</keyword>
<dbReference type="RefSeq" id="WP_035144909.1">
    <property type="nucleotide sequence ID" value="NZ_JAAZWO010000002.1"/>
</dbReference>
<proteinExistence type="predicted"/>
<organism evidence="3 4">
    <name type="scientific">Clostridium tetanomorphum</name>
    <dbReference type="NCBI Taxonomy" id="1553"/>
    <lineage>
        <taxon>Bacteria</taxon>
        <taxon>Bacillati</taxon>
        <taxon>Bacillota</taxon>
        <taxon>Clostridia</taxon>
        <taxon>Eubacteriales</taxon>
        <taxon>Clostridiaceae</taxon>
        <taxon>Clostridium</taxon>
    </lineage>
</organism>
<dbReference type="InterPro" id="IPR007060">
    <property type="entry name" value="FtsL/DivIC"/>
</dbReference>
<name>A0A923IYQ8_CLOTT</name>
<evidence type="ECO:0000313" key="4">
    <source>
        <dbReference type="Proteomes" id="UP000563151"/>
    </source>
</evidence>
<reference evidence="3 4" key="1">
    <citation type="submission" date="2020-04" db="EMBL/GenBank/DDBJ databases">
        <title>Genomic insights into acetone-butanol-ethanol (ABE) fermentation by sequencing solventogenic clostridia strains.</title>
        <authorList>
            <person name="Brown S."/>
        </authorList>
    </citation>
    <scope>NUCLEOTIDE SEQUENCE [LARGE SCALE GENOMIC DNA]</scope>
    <source>
        <strain evidence="3 4">DJ011</strain>
    </source>
</reference>
<sequence length="163" mass="19321">MIITGKDNYYIKGNTVLAPEFEPKENEKKDNEVKRNKAKKLKIKRTKNKLKTIRNISILFIVGITLVARYSIIYDLQKELNNINHNMTLLNKENENLKVDLVKYSNIQYIEEFAKNKLKMVNPTKGDVFYCDMDKEIFKYEDKNKSDNKNKESELKKFLSKLF</sequence>
<keyword evidence="2" id="KW-1133">Transmembrane helix</keyword>
<feature type="transmembrane region" description="Helical" evidence="2">
    <location>
        <begin position="52"/>
        <end position="72"/>
    </location>
</feature>
<keyword evidence="1" id="KW-0175">Coiled coil</keyword>
<gene>
    <name evidence="3" type="ORF">HGG79_02375</name>
</gene>
<evidence type="ECO:0000256" key="2">
    <source>
        <dbReference type="SAM" id="Phobius"/>
    </source>
</evidence>